<keyword evidence="1" id="KW-0812">Transmembrane</keyword>
<dbReference type="RefSeq" id="XP_025407466.1">
    <property type="nucleotide sequence ID" value="XM_025551681.1"/>
</dbReference>
<reference evidence="3" key="1">
    <citation type="submission" date="2025-08" db="UniProtKB">
        <authorList>
            <consortium name="RefSeq"/>
        </authorList>
    </citation>
    <scope>IDENTIFICATION</scope>
    <source>
        <tissue evidence="3">Whole body</tissue>
    </source>
</reference>
<accession>A0A8B8FA15</accession>
<protein>
    <submittedName>
        <fullName evidence="3">Uncharacterized protein LOC112681425</fullName>
    </submittedName>
</protein>
<evidence type="ECO:0000256" key="1">
    <source>
        <dbReference type="SAM" id="Phobius"/>
    </source>
</evidence>
<evidence type="ECO:0000313" key="2">
    <source>
        <dbReference type="Proteomes" id="UP000694846"/>
    </source>
</evidence>
<dbReference type="SUPFAM" id="SSF52540">
    <property type="entry name" value="P-loop containing nucleoside triphosphate hydrolases"/>
    <property type="match status" value="1"/>
</dbReference>
<keyword evidence="1" id="KW-0472">Membrane</keyword>
<organism evidence="2 3">
    <name type="scientific">Sipha flava</name>
    <name type="common">yellow sugarcane aphid</name>
    <dbReference type="NCBI Taxonomy" id="143950"/>
    <lineage>
        <taxon>Eukaryota</taxon>
        <taxon>Metazoa</taxon>
        <taxon>Ecdysozoa</taxon>
        <taxon>Arthropoda</taxon>
        <taxon>Hexapoda</taxon>
        <taxon>Insecta</taxon>
        <taxon>Pterygota</taxon>
        <taxon>Neoptera</taxon>
        <taxon>Paraneoptera</taxon>
        <taxon>Hemiptera</taxon>
        <taxon>Sternorrhyncha</taxon>
        <taxon>Aphidomorpha</taxon>
        <taxon>Aphidoidea</taxon>
        <taxon>Aphididae</taxon>
        <taxon>Sipha</taxon>
    </lineage>
</organism>
<sequence>MTWFLRVKQLNATEHDDNIIIPRIPLITTEADGLPFKLRRIMFPVSLAFSVTIDKSHGQTFDCVGIYLLSLVFSYGQLYVAFSRVKLLNLLRYIYQPTPMELQRIWYSVRFFKYLFYIMFIKLIFLYVFLFCKLLVISIYML</sequence>
<keyword evidence="1" id="KW-1133">Transmembrane helix</keyword>
<dbReference type="AlphaFoldDB" id="A0A8B8FA15"/>
<dbReference type="OrthoDB" id="6623760at2759"/>
<feature type="transmembrane region" description="Helical" evidence="1">
    <location>
        <begin position="64"/>
        <end position="82"/>
    </location>
</feature>
<dbReference type="Proteomes" id="UP000694846">
    <property type="component" value="Unplaced"/>
</dbReference>
<name>A0A8B8FA15_9HEMI</name>
<dbReference type="InterPro" id="IPR027417">
    <property type="entry name" value="P-loop_NTPase"/>
</dbReference>
<dbReference type="GeneID" id="112681425"/>
<proteinExistence type="predicted"/>
<feature type="transmembrane region" description="Helical" evidence="1">
    <location>
        <begin position="114"/>
        <end position="141"/>
    </location>
</feature>
<evidence type="ECO:0000313" key="3">
    <source>
        <dbReference type="RefSeq" id="XP_025407466.1"/>
    </source>
</evidence>
<gene>
    <name evidence="3" type="primary">LOC112681425</name>
</gene>
<keyword evidence="2" id="KW-1185">Reference proteome</keyword>